<dbReference type="AlphaFoldDB" id="A0AA39JVV1"/>
<evidence type="ECO:0000313" key="2">
    <source>
        <dbReference type="Proteomes" id="UP001175211"/>
    </source>
</evidence>
<sequence>MALRTILRGLYHERLTMGMSSSVLSGNAGTSCNLTSTAALTTLPLPVRLNIIYPCYDHYRKAILLIHAIQRVSPIPLLGSLAA</sequence>
<gene>
    <name evidence="1" type="ORF">EV420DRAFT_1647293</name>
</gene>
<evidence type="ECO:0000313" key="1">
    <source>
        <dbReference type="EMBL" id="KAK0448404.1"/>
    </source>
</evidence>
<dbReference type="EMBL" id="JAUEPS010000041">
    <property type="protein sequence ID" value="KAK0448404.1"/>
    <property type="molecule type" value="Genomic_DNA"/>
</dbReference>
<dbReference type="RefSeq" id="XP_060326509.1">
    <property type="nucleotide sequence ID" value="XM_060478026.1"/>
</dbReference>
<reference evidence="1" key="1">
    <citation type="submission" date="2023-06" db="EMBL/GenBank/DDBJ databases">
        <authorList>
            <consortium name="Lawrence Berkeley National Laboratory"/>
            <person name="Ahrendt S."/>
            <person name="Sahu N."/>
            <person name="Indic B."/>
            <person name="Wong-Bajracharya J."/>
            <person name="Merenyi Z."/>
            <person name="Ke H.-M."/>
            <person name="Monk M."/>
            <person name="Kocsube S."/>
            <person name="Drula E."/>
            <person name="Lipzen A."/>
            <person name="Balint B."/>
            <person name="Henrissat B."/>
            <person name="Andreopoulos B."/>
            <person name="Martin F.M."/>
            <person name="Harder C.B."/>
            <person name="Rigling D."/>
            <person name="Ford K.L."/>
            <person name="Foster G.D."/>
            <person name="Pangilinan J."/>
            <person name="Papanicolaou A."/>
            <person name="Barry K."/>
            <person name="LaButti K."/>
            <person name="Viragh M."/>
            <person name="Koriabine M."/>
            <person name="Yan M."/>
            <person name="Riley R."/>
            <person name="Champramary S."/>
            <person name="Plett K.L."/>
            <person name="Tsai I.J."/>
            <person name="Slot J."/>
            <person name="Sipos G."/>
            <person name="Plett J."/>
            <person name="Nagy L.G."/>
            <person name="Grigoriev I.V."/>
        </authorList>
    </citation>
    <scope>NUCLEOTIDE SEQUENCE</scope>
    <source>
        <strain evidence="1">CCBAS 213</strain>
    </source>
</reference>
<accession>A0AA39JVV1</accession>
<dbReference type="PROSITE" id="PS51257">
    <property type="entry name" value="PROKAR_LIPOPROTEIN"/>
    <property type="match status" value="1"/>
</dbReference>
<organism evidence="1 2">
    <name type="scientific">Armillaria tabescens</name>
    <name type="common">Ringless honey mushroom</name>
    <name type="synonym">Agaricus tabescens</name>
    <dbReference type="NCBI Taxonomy" id="1929756"/>
    <lineage>
        <taxon>Eukaryota</taxon>
        <taxon>Fungi</taxon>
        <taxon>Dikarya</taxon>
        <taxon>Basidiomycota</taxon>
        <taxon>Agaricomycotina</taxon>
        <taxon>Agaricomycetes</taxon>
        <taxon>Agaricomycetidae</taxon>
        <taxon>Agaricales</taxon>
        <taxon>Marasmiineae</taxon>
        <taxon>Physalacriaceae</taxon>
        <taxon>Desarmillaria</taxon>
    </lineage>
</organism>
<proteinExistence type="predicted"/>
<dbReference type="GeneID" id="85361574"/>
<comment type="caution">
    <text evidence="1">The sequence shown here is derived from an EMBL/GenBank/DDBJ whole genome shotgun (WGS) entry which is preliminary data.</text>
</comment>
<protein>
    <submittedName>
        <fullName evidence="1">Uncharacterized protein</fullName>
    </submittedName>
</protein>
<dbReference type="Proteomes" id="UP001175211">
    <property type="component" value="Unassembled WGS sequence"/>
</dbReference>
<name>A0AA39JVV1_ARMTA</name>
<keyword evidence="2" id="KW-1185">Reference proteome</keyword>